<evidence type="ECO:0000313" key="1">
    <source>
        <dbReference type="EMBL" id="KAK2172529.1"/>
    </source>
</evidence>
<organism evidence="1 3">
    <name type="scientific">Ridgeia piscesae</name>
    <name type="common">Tubeworm</name>
    <dbReference type="NCBI Taxonomy" id="27915"/>
    <lineage>
        <taxon>Eukaryota</taxon>
        <taxon>Metazoa</taxon>
        <taxon>Spiralia</taxon>
        <taxon>Lophotrochozoa</taxon>
        <taxon>Annelida</taxon>
        <taxon>Polychaeta</taxon>
        <taxon>Sedentaria</taxon>
        <taxon>Canalipalpata</taxon>
        <taxon>Sabellida</taxon>
        <taxon>Siboglinidae</taxon>
        <taxon>Ridgeia</taxon>
    </lineage>
</organism>
<dbReference type="Proteomes" id="UP001209878">
    <property type="component" value="Unassembled WGS sequence"/>
</dbReference>
<comment type="caution">
    <text evidence="1">The sequence shown here is derived from an EMBL/GenBank/DDBJ whole genome shotgun (WGS) entry which is preliminary data.</text>
</comment>
<dbReference type="EMBL" id="JAODUO010000952">
    <property type="protein sequence ID" value="KAK2172529.1"/>
    <property type="molecule type" value="Genomic_DNA"/>
</dbReference>
<dbReference type="EMBL" id="JAODUO010000952">
    <property type="protein sequence ID" value="KAK2172530.1"/>
    <property type="molecule type" value="Genomic_DNA"/>
</dbReference>
<name>A0AAD9KJY6_RIDPI</name>
<keyword evidence="3" id="KW-1185">Reference proteome</keyword>
<protein>
    <submittedName>
        <fullName evidence="1">Uncharacterized protein</fullName>
    </submittedName>
</protein>
<evidence type="ECO:0000313" key="2">
    <source>
        <dbReference type="EMBL" id="KAK2172530.1"/>
    </source>
</evidence>
<reference evidence="1" key="1">
    <citation type="journal article" date="2023" name="Mol. Biol. Evol.">
        <title>Third-Generation Sequencing Reveals the Adaptive Role of the Epigenome in Three Deep-Sea Polychaetes.</title>
        <authorList>
            <person name="Perez M."/>
            <person name="Aroh O."/>
            <person name="Sun Y."/>
            <person name="Lan Y."/>
            <person name="Juniper S.K."/>
            <person name="Young C.R."/>
            <person name="Angers B."/>
            <person name="Qian P.Y."/>
        </authorList>
    </citation>
    <scope>NUCLEOTIDE SEQUENCE</scope>
    <source>
        <strain evidence="1">R07B-5</strain>
    </source>
</reference>
<accession>A0AAD9KJY6</accession>
<evidence type="ECO:0000313" key="3">
    <source>
        <dbReference type="Proteomes" id="UP001209878"/>
    </source>
</evidence>
<dbReference type="AlphaFoldDB" id="A0AAD9KJY6"/>
<gene>
    <name evidence="1" type="ORF">NP493_952g00001</name>
    <name evidence="2" type="ORF">NP493_952g00002</name>
</gene>
<sequence length="91" mass="10288">MCLLHPTLASFSTWPRIIGVAAPYHRVGQYATFKFQYTQLIYGYNCVLIHGLHCGLKDQLTPCDNIYIYAYCHNKLSPCCSAWGQFHGASV</sequence>
<proteinExistence type="predicted"/>